<dbReference type="EMBL" id="QENY01000001">
    <property type="protein sequence ID" value="PVX59277.1"/>
    <property type="molecule type" value="Genomic_DNA"/>
</dbReference>
<reference evidence="2 3" key="1">
    <citation type="submission" date="2018-05" db="EMBL/GenBank/DDBJ databases">
        <title>Genomic Encyclopedia of Type Strains, Phase IV (KMG-IV): sequencing the most valuable type-strain genomes for metagenomic binning, comparative biology and taxonomic classification.</title>
        <authorList>
            <person name="Goeker M."/>
        </authorList>
    </citation>
    <scope>NUCLEOTIDE SEQUENCE [LARGE SCALE GENOMIC DNA]</scope>
    <source>
        <strain evidence="2 3">DSM 100333</strain>
    </source>
</reference>
<evidence type="ECO:0000313" key="3">
    <source>
        <dbReference type="Proteomes" id="UP000245870"/>
    </source>
</evidence>
<keyword evidence="2" id="KW-0808">Transferase</keyword>
<dbReference type="Gene3D" id="3.40.630.30">
    <property type="match status" value="1"/>
</dbReference>
<dbReference type="Proteomes" id="UP000245870">
    <property type="component" value="Unassembled WGS sequence"/>
</dbReference>
<dbReference type="PROSITE" id="PS51186">
    <property type="entry name" value="GNAT"/>
    <property type="match status" value="1"/>
</dbReference>
<comment type="caution">
    <text evidence="2">The sequence shown here is derived from an EMBL/GenBank/DDBJ whole genome shotgun (WGS) entry which is preliminary data.</text>
</comment>
<organism evidence="2 3">
    <name type="scientific">Hallella colorans</name>
    <dbReference type="NCBI Taxonomy" id="1703337"/>
    <lineage>
        <taxon>Bacteria</taxon>
        <taxon>Pseudomonadati</taxon>
        <taxon>Bacteroidota</taxon>
        <taxon>Bacteroidia</taxon>
        <taxon>Bacteroidales</taxon>
        <taxon>Prevotellaceae</taxon>
        <taxon>Hallella</taxon>
    </lineage>
</organism>
<dbReference type="InterPro" id="IPR000182">
    <property type="entry name" value="GNAT_dom"/>
</dbReference>
<proteinExistence type="predicted"/>
<feature type="domain" description="N-acetyltransferase" evidence="1">
    <location>
        <begin position="9"/>
        <end position="159"/>
    </location>
</feature>
<dbReference type="GO" id="GO:0016747">
    <property type="term" value="F:acyltransferase activity, transferring groups other than amino-acyl groups"/>
    <property type="evidence" value="ECO:0007669"/>
    <property type="project" value="InterPro"/>
</dbReference>
<keyword evidence="3" id="KW-1185">Reference proteome</keyword>
<protein>
    <submittedName>
        <fullName evidence="2">Acetyltransferase (GNAT) family protein</fullName>
    </submittedName>
</protein>
<dbReference type="InterPro" id="IPR016181">
    <property type="entry name" value="Acyl_CoA_acyltransferase"/>
</dbReference>
<gene>
    <name evidence="2" type="ORF">C7379_10145</name>
</gene>
<evidence type="ECO:0000313" key="2">
    <source>
        <dbReference type="EMBL" id="PVX59277.1"/>
    </source>
</evidence>
<accession>A0A2U0UNS4</accession>
<dbReference type="RefSeq" id="WP_116615455.1">
    <property type="nucleotide sequence ID" value="NZ_QENY01000001.1"/>
</dbReference>
<dbReference type="SUPFAM" id="SSF55729">
    <property type="entry name" value="Acyl-CoA N-acyltransferases (Nat)"/>
    <property type="match status" value="1"/>
</dbReference>
<evidence type="ECO:0000259" key="1">
    <source>
        <dbReference type="PROSITE" id="PS51186"/>
    </source>
</evidence>
<name>A0A2U0UNS4_9BACT</name>
<dbReference type="OrthoDB" id="5506158at2"/>
<sequence>MKNEKLDLKIVRYIPKERYKELLTLIHGSFESHQKKGIYFTCSQYTLKDLEEKVLSETYFIALSKDDQILGITAIKEYDNYAYAIITAISPSCKHMGIGSLLYSLRKKYLLANNKHYVLSDTAVNAVDSVKWHLKKCGCRKVGYASFPSTNYYSYIFREDIIPPKILTIVRLRIHYLASFVKCRLFWHANGKETFLKRTLFRKW</sequence>
<dbReference type="Pfam" id="PF00583">
    <property type="entry name" value="Acetyltransf_1"/>
    <property type="match status" value="1"/>
</dbReference>
<dbReference type="AlphaFoldDB" id="A0A2U0UNS4"/>